<dbReference type="InterPro" id="IPR021622">
    <property type="entry name" value="Afadin/alpha-actinin-bd"/>
</dbReference>
<feature type="coiled-coil region" evidence="3">
    <location>
        <begin position="409"/>
        <end position="437"/>
    </location>
</feature>
<feature type="compositionally biased region" description="Polar residues" evidence="4">
    <location>
        <begin position="1"/>
        <end position="12"/>
    </location>
</feature>
<evidence type="ECO:0000256" key="2">
    <source>
        <dbReference type="ARBA" id="ARBA00023054"/>
    </source>
</evidence>
<dbReference type="Proteomes" id="UP000765509">
    <property type="component" value="Unassembled WGS sequence"/>
</dbReference>
<evidence type="ECO:0000256" key="4">
    <source>
        <dbReference type="SAM" id="MobiDB-lite"/>
    </source>
</evidence>
<feature type="compositionally biased region" description="Polar residues" evidence="4">
    <location>
        <begin position="596"/>
        <end position="610"/>
    </location>
</feature>
<keyword evidence="6" id="KW-1185">Reference proteome</keyword>
<comment type="caution">
    <text evidence="5">The sequence shown here is derived from an EMBL/GenBank/DDBJ whole genome shotgun (WGS) entry which is preliminary data.</text>
</comment>
<reference evidence="5" key="1">
    <citation type="submission" date="2021-03" db="EMBL/GenBank/DDBJ databases">
        <title>Draft genome sequence of rust myrtle Austropuccinia psidii MF-1, a brazilian biotype.</title>
        <authorList>
            <person name="Quecine M.C."/>
            <person name="Pachon D.M.R."/>
            <person name="Bonatelli M.L."/>
            <person name="Correr F.H."/>
            <person name="Franceschini L.M."/>
            <person name="Leite T.F."/>
            <person name="Margarido G.R.A."/>
            <person name="Almeida C.A."/>
            <person name="Ferrarezi J.A."/>
            <person name="Labate C.A."/>
        </authorList>
    </citation>
    <scope>NUCLEOTIDE SEQUENCE</scope>
    <source>
        <strain evidence="5">MF-1</strain>
    </source>
</reference>
<keyword evidence="2 3" id="KW-0175">Coiled coil</keyword>
<comment type="similarity">
    <text evidence="1">Belongs to the ADIP family.</text>
</comment>
<feature type="region of interest" description="Disordered" evidence="4">
    <location>
        <begin position="255"/>
        <end position="277"/>
    </location>
</feature>
<feature type="compositionally biased region" description="Polar residues" evidence="4">
    <location>
        <begin position="570"/>
        <end position="588"/>
    </location>
</feature>
<evidence type="ECO:0000313" key="6">
    <source>
        <dbReference type="Proteomes" id="UP000765509"/>
    </source>
</evidence>
<protein>
    <submittedName>
        <fullName evidence="5">Uncharacterized protein</fullName>
    </submittedName>
</protein>
<feature type="region of interest" description="Disordered" evidence="4">
    <location>
        <begin position="546"/>
        <end position="610"/>
    </location>
</feature>
<sequence length="610" mass="69085">MSHAQAENDSNRNNCSSSENHPSHPHSDAIASISNQLISAGFLRQPLPSATFNGSNEGQKLLLKAIWSMIASRTKEMSIREGLMAKQREVLYEHDRLNGFLERSNKEKFEAQQEAVASLNRANAVQKELESEKSKHRKTREDYIKLKNAERLIKTTTLHEIRKKSNELEELQKRLTKLTTIKDLPTSSLSFGPIGTIGTRVETELNGRSRLLEFDLQTCRDSNRQLQLENAQLRQYLSLYEQQLSDLISEINPTDQTKCNYSDQEDSKDEDNLRMSTSNNLTPLTTIYKQMSTLTYKLRNQVFEIKGVMEELRQQISDINTRVEQERIEFREEQDKRRGLLEMEIESLKSSLKEAESVIDGWAHTGLASGIPESELDLFNAEESLELGQLAFKMEVEAISAERKKFTEAIELGKQRAELERRKLDEERRKILKELEEELPPSKITEMTDPLISDQKLESKSTQLDKEDATLESLVVYTKPSTTNKKSLPLRTGKTKSTITKGLNTANNLKQKHQSSINSTRPPARNRTAVLKSLLSITGEEGKISNNVAGPSVPNATTAATRSSPRRRVFSTTLKSAQISTTRNSNVPKFNAGKNLKTSISKTIRPQQKP</sequence>
<organism evidence="5 6">
    <name type="scientific">Austropuccinia psidii MF-1</name>
    <dbReference type="NCBI Taxonomy" id="1389203"/>
    <lineage>
        <taxon>Eukaryota</taxon>
        <taxon>Fungi</taxon>
        <taxon>Dikarya</taxon>
        <taxon>Basidiomycota</taxon>
        <taxon>Pucciniomycotina</taxon>
        <taxon>Pucciniomycetes</taxon>
        <taxon>Pucciniales</taxon>
        <taxon>Sphaerophragmiaceae</taxon>
        <taxon>Austropuccinia</taxon>
    </lineage>
</organism>
<dbReference type="Pfam" id="PF11559">
    <property type="entry name" value="ADIP"/>
    <property type="match status" value="1"/>
</dbReference>
<dbReference type="OrthoDB" id="312015at2759"/>
<feature type="region of interest" description="Disordered" evidence="4">
    <location>
        <begin position="1"/>
        <end position="28"/>
    </location>
</feature>
<gene>
    <name evidence="5" type="ORF">O181_005393</name>
</gene>
<evidence type="ECO:0000313" key="5">
    <source>
        <dbReference type="EMBL" id="MBW0465678.1"/>
    </source>
</evidence>
<evidence type="ECO:0000256" key="3">
    <source>
        <dbReference type="SAM" id="Coils"/>
    </source>
</evidence>
<feature type="coiled-coil region" evidence="3">
    <location>
        <begin position="223"/>
        <end position="250"/>
    </location>
</feature>
<dbReference type="AlphaFoldDB" id="A0A9Q3BI61"/>
<feature type="coiled-coil region" evidence="3">
    <location>
        <begin position="119"/>
        <end position="181"/>
    </location>
</feature>
<proteinExistence type="inferred from homology"/>
<evidence type="ECO:0000256" key="1">
    <source>
        <dbReference type="ARBA" id="ARBA00009291"/>
    </source>
</evidence>
<accession>A0A9Q3BI61</accession>
<feature type="coiled-coil region" evidence="3">
    <location>
        <begin position="309"/>
        <end position="358"/>
    </location>
</feature>
<name>A0A9Q3BI61_9BASI</name>
<dbReference type="EMBL" id="AVOT02001099">
    <property type="protein sequence ID" value="MBW0465678.1"/>
    <property type="molecule type" value="Genomic_DNA"/>
</dbReference>